<reference evidence="2 3" key="1">
    <citation type="submission" date="2019-10" db="EMBL/GenBank/DDBJ databases">
        <title>Rubrobacter sp nov SCSIO 52090 isolated from a deep-sea sediment in the South China Sea.</title>
        <authorList>
            <person name="Chen R.W."/>
        </authorList>
    </citation>
    <scope>NUCLEOTIDE SEQUENCE [LARGE SCALE GENOMIC DNA]</scope>
    <source>
        <strain evidence="2 3">SCSIO 52909</strain>
    </source>
</reference>
<name>A0A6G8Q9N5_9ACTN</name>
<dbReference type="EMBL" id="CP045119">
    <property type="protein sequence ID" value="QIN83153.1"/>
    <property type="molecule type" value="Genomic_DNA"/>
</dbReference>
<accession>A0A6G8Q9N5</accession>
<feature type="transmembrane region" description="Helical" evidence="1">
    <location>
        <begin position="15"/>
        <end position="37"/>
    </location>
</feature>
<proteinExistence type="predicted"/>
<keyword evidence="1" id="KW-1133">Transmembrane helix</keyword>
<dbReference type="AlphaFoldDB" id="A0A6G8Q9N5"/>
<feature type="transmembrane region" description="Helical" evidence="1">
    <location>
        <begin position="137"/>
        <end position="154"/>
    </location>
</feature>
<protein>
    <submittedName>
        <fullName evidence="2">Uncharacterized protein</fullName>
    </submittedName>
</protein>
<organism evidence="2 3">
    <name type="scientific">Rubrobacter tropicus</name>
    <dbReference type="NCBI Taxonomy" id="2653851"/>
    <lineage>
        <taxon>Bacteria</taxon>
        <taxon>Bacillati</taxon>
        <taxon>Actinomycetota</taxon>
        <taxon>Rubrobacteria</taxon>
        <taxon>Rubrobacterales</taxon>
        <taxon>Rubrobacteraceae</taxon>
        <taxon>Rubrobacter</taxon>
    </lineage>
</organism>
<evidence type="ECO:0000256" key="1">
    <source>
        <dbReference type="SAM" id="Phobius"/>
    </source>
</evidence>
<dbReference type="Proteomes" id="UP000501452">
    <property type="component" value="Chromosome"/>
</dbReference>
<feature type="transmembrane region" description="Helical" evidence="1">
    <location>
        <begin position="98"/>
        <end position="117"/>
    </location>
</feature>
<gene>
    <name evidence="2" type="ORF">GBA63_11240</name>
</gene>
<sequence>MRVLLSISPLFARKVALLLTLVVLGFVFLSVGGLLAVRALEGSPLQGAATEFYNAFNANREKSFPNLYSAYALLLCSFLLGLISLARRTDGARYVAHWALLGVVFLYLSVDEALVIHEKLISPLQSALGTDGFLRNAWVIPGAVAVLVLGLAYLRFVLDLPAGIRSLFVIAGAVYVGGALGMEMVDGYYQSVFGDTLGQELLTNTEEALEMLGVVVFVYALLMYLSLRAEKIEVMPDPPAGGPRGGSGTG</sequence>
<dbReference type="RefSeq" id="WP_166176167.1">
    <property type="nucleotide sequence ID" value="NZ_CP045119.1"/>
</dbReference>
<feature type="transmembrane region" description="Helical" evidence="1">
    <location>
        <begin position="209"/>
        <end position="227"/>
    </location>
</feature>
<keyword evidence="3" id="KW-1185">Reference proteome</keyword>
<keyword evidence="1" id="KW-0472">Membrane</keyword>
<evidence type="ECO:0000313" key="2">
    <source>
        <dbReference type="EMBL" id="QIN83153.1"/>
    </source>
</evidence>
<evidence type="ECO:0000313" key="3">
    <source>
        <dbReference type="Proteomes" id="UP000501452"/>
    </source>
</evidence>
<keyword evidence="1" id="KW-0812">Transmembrane</keyword>
<feature type="transmembrane region" description="Helical" evidence="1">
    <location>
        <begin position="166"/>
        <end position="189"/>
    </location>
</feature>
<feature type="transmembrane region" description="Helical" evidence="1">
    <location>
        <begin position="68"/>
        <end position="86"/>
    </location>
</feature>
<dbReference type="KEGG" id="rub:GBA63_11240"/>